<organism evidence="5 6">
    <name type="scientific">Alistipes inops</name>
    <dbReference type="NCBI Taxonomy" id="1501391"/>
    <lineage>
        <taxon>Bacteria</taxon>
        <taxon>Pseudomonadati</taxon>
        <taxon>Bacteroidota</taxon>
        <taxon>Bacteroidia</taxon>
        <taxon>Bacteroidales</taxon>
        <taxon>Rikenellaceae</taxon>
        <taxon>Alistipes</taxon>
    </lineage>
</organism>
<evidence type="ECO:0000256" key="2">
    <source>
        <dbReference type="ARBA" id="ARBA00022679"/>
    </source>
</evidence>
<dbReference type="RefSeq" id="WP_035474470.1">
    <property type="nucleotide sequence ID" value="NZ_JRGF01000026.1"/>
</dbReference>
<sequence>VKPDGTKRRKEDFASLAGLTAQNGGQNYKYDVLTYEECGDLIRRYLPAWRVEMLKFFDLVVFNFLVCNGDAHLKNFSVLETESGDFRLAPAYDLINTKLHVDDRIFALDRGLLRGDAAAHTPFGMIGGATFTEFGKRLGLPEKTVRRELDRFCATYSLLDRLIRNSYLSDELKEVYRNMYLGRRDSYLKVGL</sequence>
<keyword evidence="2" id="KW-0808">Transferase</keyword>
<dbReference type="Pfam" id="PF07804">
    <property type="entry name" value="HipA_C"/>
    <property type="match status" value="1"/>
</dbReference>
<reference evidence="5 6" key="1">
    <citation type="submission" date="2014-09" db="EMBL/GenBank/DDBJ databases">
        <title>Alistipes sp. 627, sp. nov., a novel member of the family Rikenellaceae isolated from human faeces.</title>
        <authorList>
            <person name="Shkoporov A.N."/>
            <person name="Chaplin A.V."/>
            <person name="Motuzova O.V."/>
            <person name="Kafarskaia L.I."/>
            <person name="Khokhlova E.V."/>
            <person name="Efimov B.A."/>
        </authorList>
    </citation>
    <scope>NUCLEOTIDE SEQUENCE [LARGE SCALE GENOMIC DNA]</scope>
    <source>
        <strain evidence="5 6">627</strain>
    </source>
</reference>
<gene>
    <name evidence="5" type="ORF">LG35_10055</name>
</gene>
<feature type="domain" description="HipA-like C-terminal" evidence="4">
    <location>
        <begin position="9"/>
        <end position="154"/>
    </location>
</feature>
<accession>A0ABR4YGT1</accession>
<dbReference type="InterPro" id="IPR012893">
    <property type="entry name" value="HipA-like_C"/>
</dbReference>
<dbReference type="Proteomes" id="UP000030889">
    <property type="component" value="Unassembled WGS sequence"/>
</dbReference>
<feature type="non-terminal residue" evidence="5">
    <location>
        <position position="1"/>
    </location>
</feature>
<dbReference type="PANTHER" id="PTHR37419">
    <property type="entry name" value="SERINE/THREONINE-PROTEIN KINASE TOXIN HIPA"/>
    <property type="match status" value="1"/>
</dbReference>
<dbReference type="Gene3D" id="1.10.1070.20">
    <property type="match status" value="1"/>
</dbReference>
<dbReference type="EMBL" id="JRGF01000026">
    <property type="protein sequence ID" value="KHE40204.1"/>
    <property type="molecule type" value="Genomic_DNA"/>
</dbReference>
<dbReference type="GO" id="GO:0016301">
    <property type="term" value="F:kinase activity"/>
    <property type="evidence" value="ECO:0007669"/>
    <property type="project" value="UniProtKB-KW"/>
</dbReference>
<evidence type="ECO:0000256" key="1">
    <source>
        <dbReference type="ARBA" id="ARBA00010164"/>
    </source>
</evidence>
<evidence type="ECO:0000256" key="3">
    <source>
        <dbReference type="ARBA" id="ARBA00022777"/>
    </source>
</evidence>
<proteinExistence type="inferred from homology"/>
<dbReference type="PANTHER" id="PTHR37419:SF1">
    <property type="entry name" value="SERINE_THREONINE-PROTEIN KINASE TOXIN HIPA"/>
    <property type="match status" value="1"/>
</dbReference>
<comment type="similarity">
    <text evidence="1">Belongs to the HipA Ser/Thr kinase family.</text>
</comment>
<evidence type="ECO:0000259" key="4">
    <source>
        <dbReference type="Pfam" id="PF07804"/>
    </source>
</evidence>
<keyword evidence="6" id="KW-1185">Reference proteome</keyword>
<name>A0ABR4YGT1_9BACT</name>
<evidence type="ECO:0000313" key="6">
    <source>
        <dbReference type="Proteomes" id="UP000030889"/>
    </source>
</evidence>
<dbReference type="InterPro" id="IPR052028">
    <property type="entry name" value="HipA_Ser/Thr_kinase"/>
</dbReference>
<protein>
    <submittedName>
        <fullName evidence="5">Protein kinase</fullName>
    </submittedName>
</protein>
<comment type="caution">
    <text evidence="5">The sequence shown here is derived from an EMBL/GenBank/DDBJ whole genome shotgun (WGS) entry which is preliminary data.</text>
</comment>
<keyword evidence="3 5" id="KW-0418">Kinase</keyword>
<evidence type="ECO:0000313" key="5">
    <source>
        <dbReference type="EMBL" id="KHE40204.1"/>
    </source>
</evidence>